<evidence type="ECO:0000313" key="1">
    <source>
        <dbReference type="Ensembl" id="ENSAPLP00020018870.1"/>
    </source>
</evidence>
<dbReference type="Ensembl" id="ENSAPLT00020020403.1">
    <property type="protein sequence ID" value="ENSAPLP00020018870.1"/>
    <property type="gene ID" value="ENSAPLG00020013411.1"/>
</dbReference>
<reference evidence="1" key="2">
    <citation type="submission" date="2025-08" db="UniProtKB">
        <authorList>
            <consortium name="Ensembl"/>
        </authorList>
    </citation>
    <scope>IDENTIFICATION</scope>
</reference>
<evidence type="ECO:0000313" key="2">
    <source>
        <dbReference type="Proteomes" id="UP000694400"/>
    </source>
</evidence>
<name>A0A8B9TDI9_ANAPL</name>
<sequence>VCSSASSWGHHSCYRCPKERSPCLLCPLRKEKGDLGQPGPIFRQEKSFHLSTDFSLGLGQMEGGNALGKVTIHSNPQTILPFLKALLLHRSI</sequence>
<organism evidence="1 2">
    <name type="scientific">Anas platyrhynchos</name>
    <name type="common">Mallard</name>
    <name type="synonym">Anas boschas</name>
    <dbReference type="NCBI Taxonomy" id="8839"/>
    <lineage>
        <taxon>Eukaryota</taxon>
        <taxon>Metazoa</taxon>
        <taxon>Chordata</taxon>
        <taxon>Craniata</taxon>
        <taxon>Vertebrata</taxon>
        <taxon>Euteleostomi</taxon>
        <taxon>Archelosauria</taxon>
        <taxon>Archosauria</taxon>
        <taxon>Dinosauria</taxon>
        <taxon>Saurischia</taxon>
        <taxon>Theropoda</taxon>
        <taxon>Coelurosauria</taxon>
        <taxon>Aves</taxon>
        <taxon>Neognathae</taxon>
        <taxon>Galloanserae</taxon>
        <taxon>Anseriformes</taxon>
        <taxon>Anatidae</taxon>
        <taxon>Anatinae</taxon>
        <taxon>Anas</taxon>
    </lineage>
</organism>
<dbReference type="Proteomes" id="UP000694400">
    <property type="component" value="Chromosome 12"/>
</dbReference>
<protein>
    <submittedName>
        <fullName evidence="1">Uncharacterized protein</fullName>
    </submittedName>
</protein>
<dbReference type="AlphaFoldDB" id="A0A8B9TDI9"/>
<accession>A0A8B9TDI9</accession>
<reference evidence="1" key="3">
    <citation type="submission" date="2025-09" db="UniProtKB">
        <authorList>
            <consortium name="Ensembl"/>
        </authorList>
    </citation>
    <scope>IDENTIFICATION</scope>
</reference>
<reference evidence="1" key="1">
    <citation type="submission" date="2019-08" db="EMBL/GenBank/DDBJ databases">
        <title>Three high-quality genomes provides insights into domestication of ducks.</title>
        <authorList>
            <person name="Hou Z.C."/>
            <person name="Zhu F."/>
            <person name="Yin Z.T."/>
            <person name="Zhang F."/>
        </authorList>
    </citation>
    <scope>NUCLEOTIDE SEQUENCE [LARGE SCALE GENOMIC DNA]</scope>
</reference>
<proteinExistence type="predicted"/>